<evidence type="ECO:0000256" key="1">
    <source>
        <dbReference type="ARBA" id="ARBA00004123"/>
    </source>
</evidence>
<dbReference type="Gene3D" id="2.30.18.10">
    <property type="entry name" value="Transcription factor IIA (TFIIA), beta-barrel domain"/>
    <property type="match status" value="1"/>
</dbReference>
<dbReference type="CDD" id="cd07976">
    <property type="entry name" value="TFIIA_alpha_beta_like"/>
    <property type="match status" value="2"/>
</dbReference>
<comment type="similarity">
    <text evidence="2">Belongs to the TFIIA subunit 1 family.</text>
</comment>
<name>A0A8H2WR10_9AGAM</name>
<feature type="compositionally biased region" description="Pro residues" evidence="5">
    <location>
        <begin position="401"/>
        <end position="452"/>
    </location>
</feature>
<accession>A0A8H2WR10</accession>
<protein>
    <submittedName>
        <fullName evidence="6">Uncharacterized protein</fullName>
    </submittedName>
</protein>
<dbReference type="SMART" id="SM01371">
    <property type="entry name" value="TFIIA"/>
    <property type="match status" value="1"/>
</dbReference>
<dbReference type="SUPFAM" id="SSF50784">
    <property type="entry name" value="Transcription factor IIA (TFIIA), beta-barrel domain"/>
    <property type="match status" value="1"/>
</dbReference>
<sequence length="622" mass="70023">MTTNPKTVKHARKLVVTFDFYAYGMIKTDQGDRPQLVHEEPQIEQPSRLVRFATRLRLTKGNKAISDAVAEAYTFVTRNYRKGDHVILVVRSRSDIRRDPNVKAAEILAKDLYNGTYPSSLSRAQFETGGVTPGRIPIYCVAVGVAGGTKSMSECNDEAKSGFPAGIEHVICWAYWDNHRSCATQFDAIGGTISREICIAWDLRGYKLWIYFTKHVIHYEQDQIPRWDEHKPVWTKQLNSYTCSVHDTFPLESTKPVGMYYHELRKYQGLPGLWRVTHVTSEANRPPVLNRDKYKSHEMSNRIVPQVYRAIIDEVMANIKGEFEEFGVDDDVLAQLQNKWETKVVASNVAQFEPPAPTSPPARHPPIHPTHPHPPPPPQPQYHPHHPPHPSHPSLLQYPYQPYPPPPGYPYAYPPPPPQGYQLPPLVPPPQPQPQPPPQPQLQPPPQQPQAPMPRVKTEEDDTPRHGTFAPGGIQLTRVPQVDGEQGGDKAGADGWDELVAARPRKFSPLEEYMKTLTMPQAGPSRISQVDGSSEIDAASPPLHTLDDGRGTEEIGSDLDDSDDSDADDVENEGAEAGDYVFCTYDKVQRVKNKWKCVLKDGMIHVNGKDYLFMKCNGEFEW</sequence>
<dbReference type="SUPFAM" id="SSF47396">
    <property type="entry name" value="Transcription factor IIA (TFIIA), alpha-helical domain"/>
    <property type="match status" value="1"/>
</dbReference>
<evidence type="ECO:0000313" key="6">
    <source>
        <dbReference type="EMBL" id="CAE6395324.1"/>
    </source>
</evidence>
<dbReference type="Proteomes" id="UP000663841">
    <property type="component" value="Unassembled WGS sequence"/>
</dbReference>
<evidence type="ECO:0000256" key="5">
    <source>
        <dbReference type="SAM" id="MobiDB-lite"/>
    </source>
</evidence>
<proteinExistence type="inferred from homology"/>
<dbReference type="EMBL" id="CAJMWW010000003">
    <property type="protein sequence ID" value="CAE6395324.1"/>
    <property type="molecule type" value="Genomic_DNA"/>
</dbReference>
<comment type="caution">
    <text evidence="6">The sequence shown here is derived from an EMBL/GenBank/DDBJ whole genome shotgun (WGS) entry which is preliminary data.</text>
</comment>
<dbReference type="PANTHER" id="PTHR12694">
    <property type="entry name" value="TRANSCRIPTION INITIATION FACTOR IIA SUBUNIT 1"/>
    <property type="match status" value="1"/>
</dbReference>
<feature type="region of interest" description="Disordered" evidence="5">
    <location>
        <begin position="351"/>
        <end position="496"/>
    </location>
</feature>
<keyword evidence="4" id="KW-0539">Nucleus</keyword>
<evidence type="ECO:0000256" key="2">
    <source>
        <dbReference type="ARBA" id="ARBA00010059"/>
    </source>
</evidence>
<feature type="compositionally biased region" description="Pro residues" evidence="5">
    <location>
        <begin position="354"/>
        <end position="381"/>
    </location>
</feature>
<dbReference type="Gene3D" id="1.10.287.100">
    <property type="match status" value="1"/>
</dbReference>
<evidence type="ECO:0000313" key="7">
    <source>
        <dbReference type="Proteomes" id="UP000663841"/>
    </source>
</evidence>
<dbReference type="GO" id="GO:0005672">
    <property type="term" value="C:transcription factor TFIIA complex"/>
    <property type="evidence" value="ECO:0007669"/>
    <property type="project" value="InterPro"/>
</dbReference>
<feature type="compositionally biased region" description="Acidic residues" evidence="5">
    <location>
        <begin position="555"/>
        <end position="573"/>
    </location>
</feature>
<dbReference type="InterPro" id="IPR004855">
    <property type="entry name" value="TFIIA_asu/bsu"/>
</dbReference>
<dbReference type="InterPro" id="IPR009088">
    <property type="entry name" value="TFIIA_b-brl"/>
</dbReference>
<comment type="subcellular location">
    <subcellularLocation>
        <location evidence="1">Nucleus</location>
    </subcellularLocation>
</comment>
<gene>
    <name evidence="6" type="ORF">RDB_LOCUS1486</name>
</gene>
<keyword evidence="3" id="KW-0804">Transcription</keyword>
<organism evidence="6 7">
    <name type="scientific">Rhizoctonia solani</name>
    <dbReference type="NCBI Taxonomy" id="456999"/>
    <lineage>
        <taxon>Eukaryota</taxon>
        <taxon>Fungi</taxon>
        <taxon>Dikarya</taxon>
        <taxon>Basidiomycota</taxon>
        <taxon>Agaricomycotina</taxon>
        <taxon>Agaricomycetes</taxon>
        <taxon>Cantharellales</taxon>
        <taxon>Ceratobasidiaceae</taxon>
        <taxon>Rhizoctonia</taxon>
    </lineage>
</organism>
<dbReference type="Pfam" id="PF03153">
    <property type="entry name" value="TFIIA"/>
    <property type="match status" value="2"/>
</dbReference>
<evidence type="ECO:0000256" key="3">
    <source>
        <dbReference type="ARBA" id="ARBA00023163"/>
    </source>
</evidence>
<dbReference type="GO" id="GO:0006367">
    <property type="term" value="P:transcription initiation at RNA polymerase II promoter"/>
    <property type="evidence" value="ECO:0007669"/>
    <property type="project" value="InterPro"/>
</dbReference>
<dbReference type="AlphaFoldDB" id="A0A8H2WR10"/>
<dbReference type="PANTHER" id="PTHR12694:SF8">
    <property type="entry name" value="TRANSCRIPTION INITIATION FACTOR IIA SUBUNIT 1"/>
    <property type="match status" value="1"/>
</dbReference>
<evidence type="ECO:0000256" key="4">
    <source>
        <dbReference type="ARBA" id="ARBA00023242"/>
    </source>
</evidence>
<feature type="region of interest" description="Disordered" evidence="5">
    <location>
        <begin position="520"/>
        <end position="573"/>
    </location>
</feature>
<reference evidence="6" key="1">
    <citation type="submission" date="2021-01" db="EMBL/GenBank/DDBJ databases">
        <authorList>
            <person name="Kaushik A."/>
        </authorList>
    </citation>
    <scope>NUCLEOTIDE SEQUENCE</scope>
    <source>
        <strain evidence="6">AG3-T5</strain>
    </source>
</reference>